<name>A0A927MPM3_9BACL</name>
<proteinExistence type="predicted"/>
<dbReference type="EMBL" id="JADBEL010000033">
    <property type="protein sequence ID" value="MBE1556677.1"/>
    <property type="molecule type" value="Genomic_DNA"/>
</dbReference>
<comment type="caution">
    <text evidence="1">The sequence shown here is derived from an EMBL/GenBank/DDBJ whole genome shotgun (WGS) entry which is preliminary data.</text>
</comment>
<protein>
    <submittedName>
        <fullName evidence="1">Uncharacterized protein</fullName>
    </submittedName>
</protein>
<accession>A0A927MPM3</accession>
<gene>
    <name evidence="1" type="ORF">H4683_003803</name>
</gene>
<organism evidence="1 2">
    <name type="scientific">Sporosarcina limicola</name>
    <dbReference type="NCBI Taxonomy" id="34101"/>
    <lineage>
        <taxon>Bacteria</taxon>
        <taxon>Bacillati</taxon>
        <taxon>Bacillota</taxon>
        <taxon>Bacilli</taxon>
        <taxon>Bacillales</taxon>
        <taxon>Caryophanaceae</taxon>
        <taxon>Sporosarcina</taxon>
    </lineage>
</organism>
<dbReference type="RefSeq" id="WP_192600305.1">
    <property type="nucleotide sequence ID" value="NZ_JADBEL010000033.1"/>
</dbReference>
<evidence type="ECO:0000313" key="1">
    <source>
        <dbReference type="EMBL" id="MBE1556677.1"/>
    </source>
</evidence>
<dbReference type="Proteomes" id="UP000658225">
    <property type="component" value="Unassembled WGS sequence"/>
</dbReference>
<keyword evidence="2" id="KW-1185">Reference proteome</keyword>
<sequence length="98" mass="11016">MKRSKGMVLVDNYWIPKSQAKKFLETRERCAVEATLIMGEFCEKVERCWAGSEDGEAVVGTDQHGEIVCLIHLDPGKIVIMEKAVNEGRLKEYISGTN</sequence>
<reference evidence="1" key="1">
    <citation type="submission" date="2020-10" db="EMBL/GenBank/DDBJ databases">
        <title>Genomic Encyclopedia of Type Strains, Phase IV (KMG-IV): sequencing the most valuable type-strain genomes for metagenomic binning, comparative biology and taxonomic classification.</title>
        <authorList>
            <person name="Goeker M."/>
        </authorList>
    </citation>
    <scope>NUCLEOTIDE SEQUENCE</scope>
    <source>
        <strain evidence="1">DSM 13886</strain>
    </source>
</reference>
<dbReference type="AlphaFoldDB" id="A0A927MPM3"/>
<evidence type="ECO:0000313" key="2">
    <source>
        <dbReference type="Proteomes" id="UP000658225"/>
    </source>
</evidence>